<keyword evidence="2" id="KW-0812">Transmembrane</keyword>
<protein>
    <submittedName>
        <fullName evidence="3">Uncharacterized protein</fullName>
    </submittedName>
</protein>
<dbReference type="PROSITE" id="PS51318">
    <property type="entry name" value="TAT"/>
    <property type="match status" value="1"/>
</dbReference>
<dbReference type="EMBL" id="CP163444">
    <property type="protein sequence ID" value="XDQ76305.1"/>
    <property type="molecule type" value="Genomic_DNA"/>
</dbReference>
<evidence type="ECO:0000313" key="3">
    <source>
        <dbReference type="EMBL" id="XDQ76305.1"/>
    </source>
</evidence>
<evidence type="ECO:0000256" key="2">
    <source>
        <dbReference type="SAM" id="Phobius"/>
    </source>
</evidence>
<proteinExistence type="predicted"/>
<reference evidence="3" key="1">
    <citation type="submission" date="2024-07" db="EMBL/GenBank/DDBJ databases">
        <authorList>
            <person name="Yu S.T."/>
        </authorList>
    </citation>
    <scope>NUCLEOTIDE SEQUENCE</scope>
    <source>
        <strain evidence="3">R44</strain>
    </source>
</reference>
<organism evidence="3">
    <name type="scientific">Streptomyces sp. R44</name>
    <dbReference type="NCBI Taxonomy" id="3238633"/>
    <lineage>
        <taxon>Bacteria</taxon>
        <taxon>Bacillati</taxon>
        <taxon>Actinomycetota</taxon>
        <taxon>Actinomycetes</taxon>
        <taxon>Kitasatosporales</taxon>
        <taxon>Streptomycetaceae</taxon>
        <taxon>Streptomyces</taxon>
    </lineage>
</organism>
<gene>
    <name evidence="3" type="ORF">AB5J54_39895</name>
</gene>
<accession>A0AB39T6U4</accession>
<dbReference type="InterPro" id="IPR006311">
    <property type="entry name" value="TAT_signal"/>
</dbReference>
<evidence type="ECO:0000256" key="1">
    <source>
        <dbReference type="SAM" id="MobiDB-lite"/>
    </source>
</evidence>
<feature type="transmembrane region" description="Helical" evidence="2">
    <location>
        <begin position="7"/>
        <end position="28"/>
    </location>
</feature>
<dbReference type="AlphaFoldDB" id="A0AB39T6U4"/>
<feature type="region of interest" description="Disordered" evidence="1">
    <location>
        <begin position="59"/>
        <end position="86"/>
    </location>
</feature>
<keyword evidence="2" id="KW-1133">Transmembrane helix</keyword>
<feature type="transmembrane region" description="Helical" evidence="2">
    <location>
        <begin position="34"/>
        <end position="54"/>
    </location>
</feature>
<name>A0AB39T6U4_9ACTN</name>
<dbReference type="RefSeq" id="WP_369148900.1">
    <property type="nucleotide sequence ID" value="NZ_CP163444.1"/>
</dbReference>
<keyword evidence="2" id="KW-0472">Membrane</keyword>
<sequence>MRRTRRYVLIAAGAGIAALVIAAVHLLTSLPLPVALYADAMFGLSWLVTAALLLRSGRGPKDAPGSARHSMGSDPLARSHWSRHGH</sequence>